<evidence type="ECO:0000313" key="5">
    <source>
        <dbReference type="Proteomes" id="UP000572817"/>
    </source>
</evidence>
<dbReference type="Gene3D" id="3.40.50.10810">
    <property type="entry name" value="Tandem AAA-ATPase domain"/>
    <property type="match status" value="1"/>
</dbReference>
<dbReference type="Pfam" id="PF00176">
    <property type="entry name" value="SNF2-rel_dom"/>
    <property type="match status" value="1"/>
</dbReference>
<proteinExistence type="predicted"/>
<organism evidence="4 5">
    <name type="scientific">Botryosphaeria dothidea</name>
    <dbReference type="NCBI Taxonomy" id="55169"/>
    <lineage>
        <taxon>Eukaryota</taxon>
        <taxon>Fungi</taxon>
        <taxon>Dikarya</taxon>
        <taxon>Ascomycota</taxon>
        <taxon>Pezizomycotina</taxon>
        <taxon>Dothideomycetes</taxon>
        <taxon>Dothideomycetes incertae sedis</taxon>
        <taxon>Botryosphaeriales</taxon>
        <taxon>Botryosphaeriaceae</taxon>
        <taxon>Botryosphaeria</taxon>
    </lineage>
</organism>
<comment type="caution">
    <text evidence="4">The sequence shown here is derived from an EMBL/GenBank/DDBJ whole genome shotgun (WGS) entry which is preliminary data.</text>
</comment>
<dbReference type="PANTHER" id="PTHR45865">
    <property type="entry name" value="E3 UBIQUITIN-PROTEIN LIGASE SHPRH FAMILY MEMBER"/>
    <property type="match status" value="1"/>
</dbReference>
<dbReference type="InterPro" id="IPR052583">
    <property type="entry name" value="ATP-helicase/E3_Ub-Ligase"/>
</dbReference>
<dbReference type="AlphaFoldDB" id="A0A8H4ILV4"/>
<keyword evidence="5" id="KW-1185">Reference proteome</keyword>
<dbReference type="Proteomes" id="UP000572817">
    <property type="component" value="Unassembled WGS sequence"/>
</dbReference>
<sequence length="149" mass="16409">MGFKSDAKGHGIWELKADLVKPTFTNTINGTDQQDPPPEFRGGILADEMGLGKTLSMIALITSDKERGITSPDGPATSPGSMLRTDKYRIRSTLIDFILAQAYDCPGCRLLYFGTNILQYWLHGKTSSYYTLFLKLLPGQGITKGNVFL</sequence>
<reference evidence="4" key="1">
    <citation type="submission" date="2020-04" db="EMBL/GenBank/DDBJ databases">
        <title>Genome Assembly and Annotation of Botryosphaeria dothidea sdau 11-99, a Latent Pathogen of Apple Fruit Ring Rot in China.</title>
        <authorList>
            <person name="Yu C."/>
            <person name="Diao Y."/>
            <person name="Lu Q."/>
            <person name="Zhao J."/>
            <person name="Cui S."/>
            <person name="Peng C."/>
            <person name="He B."/>
            <person name="Liu H."/>
        </authorList>
    </citation>
    <scope>NUCLEOTIDE SEQUENCE [LARGE SCALE GENOMIC DNA]</scope>
    <source>
        <strain evidence="4">Sdau11-99</strain>
    </source>
</reference>
<dbReference type="InterPro" id="IPR027417">
    <property type="entry name" value="P-loop_NTPase"/>
</dbReference>
<gene>
    <name evidence="4" type="ORF">GTA08_BOTSDO08911</name>
</gene>
<dbReference type="SUPFAM" id="SSF52540">
    <property type="entry name" value="P-loop containing nucleoside triphosphate hydrolases"/>
    <property type="match status" value="1"/>
</dbReference>
<keyword evidence="2" id="KW-0067">ATP-binding</keyword>
<dbReference type="EMBL" id="WWBZ02000062">
    <property type="protein sequence ID" value="KAF4302752.1"/>
    <property type="molecule type" value="Genomic_DNA"/>
</dbReference>
<evidence type="ECO:0000256" key="2">
    <source>
        <dbReference type="ARBA" id="ARBA00022840"/>
    </source>
</evidence>
<protein>
    <recommendedName>
        <fullName evidence="3">SNF2 N-terminal domain-containing protein</fullName>
    </recommendedName>
</protein>
<dbReference type="InterPro" id="IPR000330">
    <property type="entry name" value="SNF2_N"/>
</dbReference>
<evidence type="ECO:0000313" key="4">
    <source>
        <dbReference type="EMBL" id="KAF4302752.1"/>
    </source>
</evidence>
<feature type="domain" description="SNF2 N-terminal" evidence="3">
    <location>
        <begin position="40"/>
        <end position="65"/>
    </location>
</feature>
<dbReference type="PANTHER" id="PTHR45865:SF1">
    <property type="entry name" value="E3 UBIQUITIN-PROTEIN LIGASE SHPRH"/>
    <property type="match status" value="1"/>
</dbReference>
<evidence type="ECO:0000256" key="1">
    <source>
        <dbReference type="ARBA" id="ARBA00022741"/>
    </source>
</evidence>
<name>A0A8H4ILV4_9PEZI</name>
<accession>A0A8H4ILV4</accession>
<dbReference type="InterPro" id="IPR038718">
    <property type="entry name" value="SNF2-like_sf"/>
</dbReference>
<evidence type="ECO:0000259" key="3">
    <source>
        <dbReference type="Pfam" id="PF00176"/>
    </source>
</evidence>
<keyword evidence="1" id="KW-0547">Nucleotide-binding</keyword>
<dbReference type="GO" id="GO:0005524">
    <property type="term" value="F:ATP binding"/>
    <property type="evidence" value="ECO:0007669"/>
    <property type="project" value="InterPro"/>
</dbReference>